<evidence type="ECO:0000256" key="10">
    <source>
        <dbReference type="ARBA" id="ARBA00023201"/>
    </source>
</evidence>
<feature type="transmembrane region" description="Helical" evidence="11">
    <location>
        <begin position="323"/>
        <end position="348"/>
    </location>
</feature>
<dbReference type="EMBL" id="JQEC01000002">
    <property type="protein sequence ID" value="KGJ97408.1"/>
    <property type="molecule type" value="Genomic_DNA"/>
</dbReference>
<comment type="caution">
    <text evidence="13">The sequence shown here is derived from an EMBL/GenBank/DDBJ whole genome shotgun (WGS) entry which is preliminary data.</text>
</comment>
<dbReference type="PROSITE" id="PS50042">
    <property type="entry name" value="CNMP_BINDING_3"/>
    <property type="match status" value="1"/>
</dbReference>
<dbReference type="Pfam" id="PF00999">
    <property type="entry name" value="Na_H_Exchanger"/>
    <property type="match status" value="1"/>
</dbReference>
<evidence type="ECO:0000313" key="13">
    <source>
        <dbReference type="EMBL" id="KGJ97408.1"/>
    </source>
</evidence>
<evidence type="ECO:0000256" key="9">
    <source>
        <dbReference type="ARBA" id="ARBA00023136"/>
    </source>
</evidence>
<dbReference type="GO" id="GO:0015386">
    <property type="term" value="F:potassium:proton antiporter activity"/>
    <property type="evidence" value="ECO:0007669"/>
    <property type="project" value="TreeGrafter"/>
</dbReference>
<evidence type="ECO:0000256" key="6">
    <source>
        <dbReference type="ARBA" id="ARBA00022989"/>
    </source>
</evidence>
<feature type="domain" description="Cyclic nucleotide-binding" evidence="12">
    <location>
        <begin position="701"/>
        <end position="787"/>
    </location>
</feature>
<dbReference type="GO" id="GO:0005886">
    <property type="term" value="C:plasma membrane"/>
    <property type="evidence" value="ECO:0007669"/>
    <property type="project" value="UniProtKB-SubCell"/>
</dbReference>
<feature type="transmembrane region" description="Helical" evidence="11">
    <location>
        <begin position="297"/>
        <end position="317"/>
    </location>
</feature>
<feature type="transmembrane region" description="Helical" evidence="11">
    <location>
        <begin position="167"/>
        <end position="187"/>
    </location>
</feature>
<dbReference type="PANTHER" id="PTHR10110:SF86">
    <property type="entry name" value="SODIUM_HYDROGEN EXCHANGER 7"/>
    <property type="match status" value="1"/>
</dbReference>
<feature type="transmembrane region" description="Helical" evidence="11">
    <location>
        <begin position="394"/>
        <end position="417"/>
    </location>
</feature>
<keyword evidence="3" id="KW-0050">Antiport</keyword>
<evidence type="ECO:0000256" key="2">
    <source>
        <dbReference type="ARBA" id="ARBA00022448"/>
    </source>
</evidence>
<evidence type="ECO:0000256" key="4">
    <source>
        <dbReference type="ARBA" id="ARBA00022475"/>
    </source>
</evidence>
<dbReference type="InterPro" id="IPR018490">
    <property type="entry name" value="cNMP-bd_dom_sf"/>
</dbReference>
<feature type="transmembrane region" description="Helical" evidence="11">
    <location>
        <begin position="259"/>
        <end position="276"/>
    </location>
</feature>
<evidence type="ECO:0000256" key="5">
    <source>
        <dbReference type="ARBA" id="ARBA00022692"/>
    </source>
</evidence>
<dbReference type="InterPro" id="IPR000595">
    <property type="entry name" value="cNMP-bd_dom"/>
</dbReference>
<dbReference type="InterPro" id="IPR014710">
    <property type="entry name" value="RmlC-like_jellyroll"/>
</dbReference>
<keyword evidence="4" id="KW-1003">Cell membrane</keyword>
<sequence length="816" mass="90371">MHFDTGILVLVFVVLSLIIGAITRDVLKNTPIPYSVALLVIGLALGLIQRSGVFQQYMPLMNETVLLVAEVDPHLILWLFLPILIFESAFAMEVHLFRRIFSQIALLAVPGLMVATLLTAVLAKYAFPWDWSWPLCFMFGALISATDPVAVVALLKELSSRKRLETLIEGESLFNDGTAIVFFMLFLSMVVSPNEANINPILIAWDFLRVVFIGGLIGVFFGFIVIHWIGRVFNDPMIEITLSIVVSYLAFMVAETLHVSGVVAVVVLALMFASLGRTKISPEVSGFLHHFWEMMAHIANTIIFLLVGTLIAGRVQLDNNQMWLALLILYISVQVIRSLSVALFMPLLKRIGIGITREKAIVLVWGGLRGAVSLALALTVAQNELIPREIGDQILFLCAGIVVLTMLINGGSMGWLLKRLGLNRLPEAKQATVDKASGEVNKTLSAVLPEMMADEFLKGANWPQVKKISGIQAISRQIQVEQISEEDLITAYRRRLLETERKHYWTQFEHGTLGEGATNKLVSSVEHALDGTPTITPRTELENLWQTPPLLNALKNIKTMKKFALKLSFNRLFLSYEVARGFIQAQSELKSHIDELAPNDSAAEAVHIMVEDNKKTTLSYIASLREAFPEIIHSLETYSACRLLLYRERAVISQQLKQAVLDKPEAERMIIAVEKRMSALNKAPNIESSISGEQLIKQLAWLQQLPKSAQDKVNNIMHHSIYNPTEEIAKAGKAFCALGIITRGTVELVREQDGKTITSVLGIGETLSAISLLSGFSAETITATSLVDIIWLPGEKIKPILASEPELSQAIGKMMQ</sequence>
<keyword evidence="10" id="KW-0739">Sodium transport</keyword>
<feature type="transmembrane region" description="Helical" evidence="11">
    <location>
        <begin position="104"/>
        <end position="125"/>
    </location>
</feature>
<keyword evidence="5 11" id="KW-0812">Transmembrane</keyword>
<name>A0A099L685_COLPS</name>
<dbReference type="Gene3D" id="2.60.120.10">
    <property type="entry name" value="Jelly Rolls"/>
    <property type="match status" value="1"/>
</dbReference>
<feature type="transmembrane region" description="Helical" evidence="11">
    <location>
        <begin position="131"/>
        <end position="155"/>
    </location>
</feature>
<keyword evidence="2" id="KW-0813">Transport</keyword>
<dbReference type="GO" id="GO:0098719">
    <property type="term" value="P:sodium ion import across plasma membrane"/>
    <property type="evidence" value="ECO:0007669"/>
    <property type="project" value="TreeGrafter"/>
</dbReference>
<comment type="subcellular location">
    <subcellularLocation>
        <location evidence="1">Cell membrane</location>
        <topology evidence="1">Multi-pass membrane protein</topology>
    </subcellularLocation>
</comment>
<feature type="transmembrane region" description="Helical" evidence="11">
    <location>
        <begin position="34"/>
        <end position="55"/>
    </location>
</feature>
<dbReference type="Gene3D" id="6.10.140.1330">
    <property type="match status" value="1"/>
</dbReference>
<keyword evidence="6 11" id="KW-1133">Transmembrane helix</keyword>
<dbReference type="GO" id="GO:0015385">
    <property type="term" value="F:sodium:proton antiporter activity"/>
    <property type="evidence" value="ECO:0007669"/>
    <property type="project" value="InterPro"/>
</dbReference>
<reference evidence="13 14" key="1">
    <citation type="submission" date="2014-08" db="EMBL/GenBank/DDBJ databases">
        <title>Genomic and Phenotypic Diversity of Colwellia psychrerythraea strains from Disparate Marine Basins.</title>
        <authorList>
            <person name="Techtmann S.M."/>
            <person name="Stelling S.C."/>
            <person name="Utturkar S.M."/>
            <person name="Alshibli N."/>
            <person name="Harris A."/>
            <person name="Brown S.D."/>
            <person name="Hazen T.C."/>
        </authorList>
    </citation>
    <scope>NUCLEOTIDE SEQUENCE [LARGE SCALE GENOMIC DNA]</scope>
    <source>
        <strain evidence="13 14">GAB14E</strain>
    </source>
</reference>
<keyword evidence="7" id="KW-0915">Sodium</keyword>
<feature type="transmembrane region" description="Helical" evidence="11">
    <location>
        <begin position="207"/>
        <end position="229"/>
    </location>
</feature>
<dbReference type="InterPro" id="IPR006153">
    <property type="entry name" value="Cation/H_exchanger_TM"/>
</dbReference>
<evidence type="ECO:0000313" key="14">
    <source>
        <dbReference type="Proteomes" id="UP000029868"/>
    </source>
</evidence>
<evidence type="ECO:0000256" key="11">
    <source>
        <dbReference type="SAM" id="Phobius"/>
    </source>
</evidence>
<keyword evidence="8" id="KW-0406">Ion transport</keyword>
<evidence type="ECO:0000256" key="3">
    <source>
        <dbReference type="ARBA" id="ARBA00022449"/>
    </source>
</evidence>
<dbReference type="SUPFAM" id="SSF51206">
    <property type="entry name" value="cAMP-binding domain-like"/>
    <property type="match status" value="1"/>
</dbReference>
<proteinExistence type="predicted"/>
<organism evidence="13 14">
    <name type="scientific">Colwellia psychrerythraea</name>
    <name type="common">Vibrio psychroerythus</name>
    <dbReference type="NCBI Taxonomy" id="28229"/>
    <lineage>
        <taxon>Bacteria</taxon>
        <taxon>Pseudomonadati</taxon>
        <taxon>Pseudomonadota</taxon>
        <taxon>Gammaproteobacteria</taxon>
        <taxon>Alteromonadales</taxon>
        <taxon>Colwelliaceae</taxon>
        <taxon>Colwellia</taxon>
    </lineage>
</organism>
<evidence type="ECO:0000259" key="12">
    <source>
        <dbReference type="PROSITE" id="PS50042"/>
    </source>
</evidence>
<evidence type="ECO:0000256" key="7">
    <source>
        <dbReference type="ARBA" id="ARBA00023053"/>
    </source>
</evidence>
<dbReference type="InterPro" id="IPR018422">
    <property type="entry name" value="Cation/H_exchanger_CPA1"/>
</dbReference>
<dbReference type="AlphaFoldDB" id="A0A099L685"/>
<dbReference type="PATRIC" id="fig|28229.3.peg.150"/>
<dbReference type="OrthoDB" id="9774146at2"/>
<dbReference type="GO" id="GO:0051453">
    <property type="term" value="P:regulation of intracellular pH"/>
    <property type="evidence" value="ECO:0007669"/>
    <property type="project" value="TreeGrafter"/>
</dbReference>
<evidence type="ECO:0000256" key="8">
    <source>
        <dbReference type="ARBA" id="ARBA00023065"/>
    </source>
</evidence>
<feature type="transmembrane region" description="Helical" evidence="11">
    <location>
        <begin position="360"/>
        <end position="382"/>
    </location>
</feature>
<evidence type="ECO:0000256" key="1">
    <source>
        <dbReference type="ARBA" id="ARBA00004651"/>
    </source>
</evidence>
<keyword evidence="9 11" id="KW-0472">Membrane</keyword>
<dbReference type="Proteomes" id="UP000029868">
    <property type="component" value="Unassembled WGS sequence"/>
</dbReference>
<feature type="transmembrane region" description="Helical" evidence="11">
    <location>
        <begin position="75"/>
        <end position="92"/>
    </location>
</feature>
<protein>
    <submittedName>
        <fullName evidence="13">Cyclic nucleotide-regulated Na/H exchanger</fullName>
    </submittedName>
</protein>
<feature type="transmembrane region" description="Helical" evidence="11">
    <location>
        <begin position="6"/>
        <end position="27"/>
    </location>
</feature>
<accession>A0A099L685</accession>
<dbReference type="RefSeq" id="WP_033080301.1">
    <property type="nucleotide sequence ID" value="NZ_JQEC01000002.1"/>
</dbReference>
<dbReference type="PANTHER" id="PTHR10110">
    <property type="entry name" value="SODIUM/HYDROGEN EXCHANGER"/>
    <property type="match status" value="1"/>
</dbReference>
<gene>
    <name evidence="13" type="ORF">GAB14E_0997</name>
</gene>